<proteinExistence type="predicted"/>
<organism evidence="1">
    <name type="scientific">uncultured Caudovirales phage</name>
    <dbReference type="NCBI Taxonomy" id="2100421"/>
    <lineage>
        <taxon>Viruses</taxon>
        <taxon>Duplodnaviria</taxon>
        <taxon>Heunggongvirae</taxon>
        <taxon>Uroviricota</taxon>
        <taxon>Caudoviricetes</taxon>
        <taxon>Peduoviridae</taxon>
        <taxon>Maltschvirus</taxon>
        <taxon>Maltschvirus maltsch</taxon>
    </lineage>
</organism>
<accession>A0A6J5NGU9</accession>
<reference evidence="1" key="1">
    <citation type="submission" date="2020-04" db="EMBL/GenBank/DDBJ databases">
        <authorList>
            <person name="Chiriac C."/>
            <person name="Salcher M."/>
            <person name="Ghai R."/>
            <person name="Kavagutti S V."/>
        </authorList>
    </citation>
    <scope>NUCLEOTIDE SEQUENCE</scope>
</reference>
<name>A0A6J5NGU9_9CAUD</name>
<sequence length="93" mass="10218">MGADPLMTADPAAIAAKLTPAQRRALLVWPKDGRWLGWNRADTSREVGHLDDVLPRLCEHELRIRAGEHRYDGLRLTPLGLAVRAALEAQGDG</sequence>
<dbReference type="EMBL" id="LR796648">
    <property type="protein sequence ID" value="CAB4157036.1"/>
    <property type="molecule type" value="Genomic_DNA"/>
</dbReference>
<dbReference type="EMBL" id="LR798343">
    <property type="protein sequence ID" value="CAB5225484.1"/>
    <property type="molecule type" value="Genomic_DNA"/>
</dbReference>
<protein>
    <submittedName>
        <fullName evidence="1">Uncharacterized protein</fullName>
    </submittedName>
</protein>
<gene>
    <name evidence="1" type="ORF">UFOVP675_64</name>
    <name evidence="2" type="ORF">UFOVP747_35</name>
</gene>
<evidence type="ECO:0000313" key="1">
    <source>
        <dbReference type="EMBL" id="CAB4157036.1"/>
    </source>
</evidence>
<evidence type="ECO:0000313" key="2">
    <source>
        <dbReference type="EMBL" id="CAB5225484.1"/>
    </source>
</evidence>